<accession>A0A3S8UVZ6</accession>
<sequence length="411" mass="47412">MEKNINLIKKIFITLIILIISRIGIFIPVLGINNKKLIININKNKIINFLDIFSGGGFSNIGIFSLGIIPYINSSIITRLILQIIPQLKEIEKNKENLKEEKINYITKSLTILWALIQSYAISLWIKPYTTSWNNTIKIELILTLVTGSMIIIWFSEMITKYGIGNGLSLLIFQNIIVNIPKNLKKYKIHNLKKIIIILFILLIYIIILMINILIQDSKRKIHILSITQLRKQKKIYVQNYIPLKLNQGGVMPIIFTSTIITLLKYVLYHAINNKNLCNKITKIILSNSFLYIAIYLIIIININYIYSFIIFNPKDISNNLQKISTHILGVQPGLKTNEYINNIIYKLTFIGSILLFVIAQSPLIIFKITQFKLLEELETTSLVILVRIIIDTAKQIQTCIISEQYDNMIM</sequence>
<dbReference type="PANTHER" id="PTHR10906">
    <property type="entry name" value="SECY/SEC61-ALPHA FAMILY MEMBER"/>
    <property type="match status" value="1"/>
</dbReference>
<evidence type="ECO:0000256" key="8">
    <source>
        <dbReference type="ARBA" id="ARBA00023136"/>
    </source>
</evidence>
<dbReference type="EMBL" id="MK039118">
    <property type="protein sequence ID" value="AZL87999.1"/>
    <property type="molecule type" value="Genomic_DNA"/>
</dbReference>
<dbReference type="GO" id="GO:0015031">
    <property type="term" value="P:protein transport"/>
    <property type="evidence" value="ECO:0007669"/>
    <property type="project" value="UniProtKB-KW"/>
</dbReference>
<keyword evidence="4 10" id="KW-0812">Transmembrane</keyword>
<evidence type="ECO:0000256" key="7">
    <source>
        <dbReference type="ARBA" id="ARBA00023010"/>
    </source>
</evidence>
<evidence type="ECO:0000256" key="3">
    <source>
        <dbReference type="ARBA" id="ARBA00022448"/>
    </source>
</evidence>
<feature type="transmembrane region" description="Helical" evidence="10">
    <location>
        <begin position="290"/>
        <end position="312"/>
    </location>
</feature>
<feature type="transmembrane region" description="Helical" evidence="10">
    <location>
        <begin position="195"/>
        <end position="215"/>
    </location>
</feature>
<dbReference type="AlphaFoldDB" id="A0A3S8UVZ6"/>
<evidence type="ECO:0000256" key="10">
    <source>
        <dbReference type="SAM" id="Phobius"/>
    </source>
</evidence>
<feature type="transmembrane region" description="Helical" evidence="10">
    <location>
        <begin position="250"/>
        <end position="269"/>
    </location>
</feature>
<dbReference type="InterPro" id="IPR002208">
    <property type="entry name" value="SecY/SEC61-alpha"/>
</dbReference>
<dbReference type="PRINTS" id="PR00303">
    <property type="entry name" value="SECYTRNLCASE"/>
</dbReference>
<feature type="transmembrane region" description="Helical" evidence="10">
    <location>
        <begin position="344"/>
        <end position="367"/>
    </location>
</feature>
<keyword evidence="7" id="KW-0811">Translocation</keyword>
<organism evidence="11">
    <name type="scientific">Harveyella mirabilis</name>
    <dbReference type="NCBI Taxonomy" id="282355"/>
    <lineage>
        <taxon>Eukaryota</taxon>
        <taxon>Rhodophyta</taxon>
        <taxon>Florideophyceae</taxon>
        <taxon>Rhodymeniophycidae</taxon>
        <taxon>Gigartinales</taxon>
        <taxon>Choreocolacaceae</taxon>
        <taxon>Harveyella</taxon>
    </lineage>
</organism>
<keyword evidence="11" id="KW-0934">Plastid</keyword>
<keyword evidence="6 10" id="KW-1133">Transmembrane helix</keyword>
<evidence type="ECO:0000256" key="5">
    <source>
        <dbReference type="ARBA" id="ARBA00022927"/>
    </source>
</evidence>
<dbReference type="PIRSF" id="PIRSF004557">
    <property type="entry name" value="SecY"/>
    <property type="match status" value="1"/>
</dbReference>
<geneLocation type="plastid" evidence="11"/>
<evidence type="ECO:0000256" key="4">
    <source>
        <dbReference type="ARBA" id="ARBA00022692"/>
    </source>
</evidence>
<evidence type="ECO:0000256" key="6">
    <source>
        <dbReference type="ARBA" id="ARBA00022989"/>
    </source>
</evidence>
<dbReference type="Pfam" id="PF00344">
    <property type="entry name" value="SecY"/>
    <property type="match status" value="1"/>
</dbReference>
<dbReference type="InterPro" id="IPR030659">
    <property type="entry name" value="SecY_CS"/>
</dbReference>
<dbReference type="HAMAP" id="MF_01465">
    <property type="entry name" value="SecY"/>
    <property type="match status" value="1"/>
</dbReference>
<dbReference type="GO" id="GO:0016020">
    <property type="term" value="C:membrane"/>
    <property type="evidence" value="ECO:0007669"/>
    <property type="project" value="UniProtKB-SubCell"/>
</dbReference>
<dbReference type="NCBIfam" id="TIGR00967">
    <property type="entry name" value="3a0501s007"/>
    <property type="match status" value="1"/>
</dbReference>
<feature type="transmembrane region" description="Helical" evidence="10">
    <location>
        <begin position="52"/>
        <end position="82"/>
    </location>
</feature>
<gene>
    <name evidence="11" type="primary">secY</name>
</gene>
<feature type="transmembrane region" description="Helical" evidence="10">
    <location>
        <begin position="12"/>
        <end position="32"/>
    </location>
</feature>
<name>A0A3S8UVZ6_9FLOR</name>
<reference evidence="11" key="1">
    <citation type="journal article" date="2018" name="J. Phycol.">
        <title>Molecular phylogenetics supports a clade of red algal parasites retaining native plastids: taxonomy and terminology revised.</title>
        <authorList>
            <person name="Salomaki E.D."/>
            <person name="Lane C.E."/>
        </authorList>
    </citation>
    <scope>NUCLEOTIDE SEQUENCE</scope>
</reference>
<dbReference type="PROSITE" id="PS00756">
    <property type="entry name" value="SECY_2"/>
    <property type="match status" value="1"/>
</dbReference>
<keyword evidence="8 10" id="KW-0472">Membrane</keyword>
<comment type="subcellular location">
    <subcellularLocation>
        <location evidence="1">Membrane</location>
        <topology evidence="1">Multi-pass membrane protein</topology>
    </subcellularLocation>
</comment>
<keyword evidence="5" id="KW-0653">Protein transport</keyword>
<evidence type="ECO:0000256" key="2">
    <source>
        <dbReference type="ARBA" id="ARBA00005751"/>
    </source>
</evidence>
<feature type="transmembrane region" description="Helical" evidence="10">
    <location>
        <begin position="103"/>
        <end position="125"/>
    </location>
</feature>
<dbReference type="Gene3D" id="1.10.3370.10">
    <property type="entry name" value="SecY subunit domain"/>
    <property type="match status" value="1"/>
</dbReference>
<evidence type="ECO:0000256" key="1">
    <source>
        <dbReference type="ARBA" id="ARBA00004141"/>
    </source>
</evidence>
<dbReference type="SUPFAM" id="SSF103491">
    <property type="entry name" value="Preprotein translocase SecY subunit"/>
    <property type="match status" value="1"/>
</dbReference>
<proteinExistence type="inferred from homology"/>
<comment type="similarity">
    <text evidence="2 9">Belongs to the SecY/SEC61-alpha family.</text>
</comment>
<dbReference type="InterPro" id="IPR023201">
    <property type="entry name" value="SecY_dom_sf"/>
</dbReference>
<evidence type="ECO:0000256" key="9">
    <source>
        <dbReference type="RuleBase" id="RU004349"/>
    </source>
</evidence>
<protein>
    <submittedName>
        <fullName evidence="11">SecY-type transporter protein</fullName>
    </submittedName>
</protein>
<keyword evidence="3" id="KW-0813">Transport</keyword>
<evidence type="ECO:0000313" key="11">
    <source>
        <dbReference type="EMBL" id="AZL87999.1"/>
    </source>
</evidence>
<dbReference type="InterPro" id="IPR026593">
    <property type="entry name" value="SecY"/>
</dbReference>